<evidence type="ECO:0000256" key="11">
    <source>
        <dbReference type="ARBA" id="ARBA00023157"/>
    </source>
</evidence>
<evidence type="ECO:0000256" key="1">
    <source>
        <dbReference type="ARBA" id="ARBA00001182"/>
    </source>
</evidence>
<keyword evidence="11 14" id="KW-1015">Disulfide bond</keyword>
<dbReference type="AlphaFoldDB" id="A0AA35TYH4"/>
<dbReference type="Pfam" id="PF07645">
    <property type="entry name" value="EGF_CA"/>
    <property type="match status" value="1"/>
</dbReference>
<feature type="compositionally biased region" description="Basic and acidic residues" evidence="15">
    <location>
        <begin position="494"/>
        <end position="531"/>
    </location>
</feature>
<keyword evidence="10" id="KW-0472">Membrane</keyword>
<evidence type="ECO:0000256" key="8">
    <source>
        <dbReference type="ARBA" id="ARBA00022837"/>
    </source>
</evidence>
<dbReference type="PROSITE" id="PS50026">
    <property type="entry name" value="EGF_3"/>
    <property type="match status" value="1"/>
</dbReference>
<feature type="compositionally biased region" description="Low complexity" evidence="15">
    <location>
        <begin position="472"/>
        <end position="481"/>
    </location>
</feature>
<keyword evidence="12" id="KW-0413">Isomerase</keyword>
<dbReference type="InterPro" id="IPR002049">
    <property type="entry name" value="LE_dom"/>
</dbReference>
<dbReference type="GO" id="GO:0003756">
    <property type="term" value="F:protein disulfide isomerase activity"/>
    <property type="evidence" value="ECO:0007669"/>
    <property type="project" value="UniProtKB-EC"/>
</dbReference>
<evidence type="ECO:0000256" key="5">
    <source>
        <dbReference type="ARBA" id="ARBA00022536"/>
    </source>
</evidence>
<evidence type="ECO:0000256" key="7">
    <source>
        <dbReference type="ARBA" id="ARBA00022737"/>
    </source>
</evidence>
<dbReference type="PROSITE" id="PS01187">
    <property type="entry name" value="EGF_CA"/>
    <property type="match status" value="1"/>
</dbReference>
<evidence type="ECO:0000259" key="17">
    <source>
        <dbReference type="PROSITE" id="PS50026"/>
    </source>
</evidence>
<reference evidence="18" key="1">
    <citation type="submission" date="2023-03" db="EMBL/GenBank/DDBJ databases">
        <authorList>
            <person name="Steffen K."/>
            <person name="Cardenas P."/>
        </authorList>
    </citation>
    <scope>NUCLEOTIDE SEQUENCE</scope>
</reference>
<feature type="domain" description="EGF-like" evidence="17">
    <location>
        <begin position="135"/>
        <end position="175"/>
    </location>
</feature>
<dbReference type="InterPro" id="IPR049883">
    <property type="entry name" value="NOTCH1_EGF-like"/>
</dbReference>
<comment type="similarity">
    <text evidence="3">Belongs to the CRELD family.</text>
</comment>
<dbReference type="Pfam" id="PF11938">
    <property type="entry name" value="DUF3456"/>
    <property type="match status" value="1"/>
</dbReference>
<evidence type="ECO:0000256" key="13">
    <source>
        <dbReference type="ARBA" id="ARBA00023284"/>
    </source>
</evidence>
<feature type="compositionally biased region" description="Basic and acidic residues" evidence="15">
    <location>
        <begin position="453"/>
        <end position="471"/>
    </location>
</feature>
<proteinExistence type="inferred from homology"/>
<gene>
    <name evidence="18" type="ORF">GBAR_LOCUS30830</name>
</gene>
<evidence type="ECO:0000256" key="6">
    <source>
        <dbReference type="ARBA" id="ARBA00022692"/>
    </source>
</evidence>
<dbReference type="SMART" id="SM00261">
    <property type="entry name" value="FU"/>
    <property type="match status" value="3"/>
</dbReference>
<protein>
    <recommendedName>
        <fullName evidence="4">protein disulfide-isomerase</fullName>
        <ecNumber evidence="4">5.3.4.1</ecNumber>
    </recommendedName>
</protein>
<evidence type="ECO:0000256" key="4">
    <source>
        <dbReference type="ARBA" id="ARBA00012723"/>
    </source>
</evidence>
<dbReference type="EMBL" id="CASHTH010004372">
    <property type="protein sequence ID" value="CAI8056579.1"/>
    <property type="molecule type" value="Genomic_DNA"/>
</dbReference>
<feature type="chain" id="PRO_5041266938" description="protein disulfide-isomerase" evidence="16">
    <location>
        <begin position="25"/>
        <end position="549"/>
    </location>
</feature>
<comment type="caution">
    <text evidence="18">The sequence shown here is derived from an EMBL/GenBank/DDBJ whole genome shotgun (WGS) entry which is preliminary data.</text>
</comment>
<feature type="region of interest" description="Disordered" evidence="15">
    <location>
        <begin position="419"/>
        <end position="549"/>
    </location>
</feature>
<evidence type="ECO:0000256" key="12">
    <source>
        <dbReference type="ARBA" id="ARBA00023235"/>
    </source>
</evidence>
<feature type="signal peptide" evidence="16">
    <location>
        <begin position="1"/>
        <end position="24"/>
    </location>
</feature>
<dbReference type="EC" id="5.3.4.1" evidence="4"/>
<dbReference type="GO" id="GO:0016020">
    <property type="term" value="C:membrane"/>
    <property type="evidence" value="ECO:0007669"/>
    <property type="project" value="UniProtKB-SubCell"/>
</dbReference>
<feature type="disulfide bond" evidence="14">
    <location>
        <begin position="165"/>
        <end position="174"/>
    </location>
</feature>
<organism evidence="18 19">
    <name type="scientific">Geodia barretti</name>
    <name type="common">Barrett's horny sponge</name>
    <dbReference type="NCBI Taxonomy" id="519541"/>
    <lineage>
        <taxon>Eukaryota</taxon>
        <taxon>Metazoa</taxon>
        <taxon>Porifera</taxon>
        <taxon>Demospongiae</taxon>
        <taxon>Heteroscleromorpha</taxon>
        <taxon>Tetractinellida</taxon>
        <taxon>Astrophorina</taxon>
        <taxon>Geodiidae</taxon>
        <taxon>Geodia</taxon>
    </lineage>
</organism>
<feature type="compositionally biased region" description="Basic residues" evidence="15">
    <location>
        <begin position="419"/>
        <end position="429"/>
    </location>
</feature>
<keyword evidence="9" id="KW-1133">Transmembrane helix</keyword>
<dbReference type="Gene3D" id="2.10.25.10">
    <property type="entry name" value="Laminin"/>
    <property type="match status" value="2"/>
</dbReference>
<dbReference type="InterPro" id="IPR050751">
    <property type="entry name" value="ECM_structural_protein"/>
</dbReference>
<keyword evidence="16" id="KW-0732">Signal</keyword>
<comment type="subcellular location">
    <subcellularLocation>
        <location evidence="2">Membrane</location>
        <topology evidence="2">Multi-pass membrane protein</topology>
    </subcellularLocation>
</comment>
<evidence type="ECO:0000256" key="2">
    <source>
        <dbReference type="ARBA" id="ARBA00004141"/>
    </source>
</evidence>
<dbReference type="SUPFAM" id="SSF57184">
    <property type="entry name" value="Growth factor receptor domain"/>
    <property type="match status" value="2"/>
</dbReference>
<dbReference type="CDD" id="cd00054">
    <property type="entry name" value="EGF_CA"/>
    <property type="match status" value="1"/>
</dbReference>
<dbReference type="PROSITE" id="PS00022">
    <property type="entry name" value="EGF_1"/>
    <property type="match status" value="1"/>
</dbReference>
<evidence type="ECO:0000313" key="18">
    <source>
        <dbReference type="EMBL" id="CAI8056579.1"/>
    </source>
</evidence>
<comment type="caution">
    <text evidence="14">Lacks conserved residue(s) required for the propagation of feature annotation.</text>
</comment>
<keyword evidence="19" id="KW-1185">Reference proteome</keyword>
<dbReference type="PANTHER" id="PTHR24034:SF148">
    <property type="entry name" value="RE58433P"/>
    <property type="match status" value="1"/>
</dbReference>
<keyword evidence="7" id="KW-0677">Repeat</keyword>
<evidence type="ECO:0000256" key="14">
    <source>
        <dbReference type="PROSITE-ProRule" id="PRU00076"/>
    </source>
</evidence>
<keyword evidence="6" id="KW-0812">Transmembrane</keyword>
<evidence type="ECO:0000313" key="19">
    <source>
        <dbReference type="Proteomes" id="UP001174909"/>
    </source>
</evidence>
<dbReference type="InterPro" id="IPR000742">
    <property type="entry name" value="EGF"/>
</dbReference>
<dbReference type="InterPro" id="IPR006212">
    <property type="entry name" value="Furin_repeat"/>
</dbReference>
<keyword evidence="5 14" id="KW-0245">EGF-like domain</keyword>
<evidence type="ECO:0000256" key="10">
    <source>
        <dbReference type="ARBA" id="ARBA00023136"/>
    </source>
</evidence>
<dbReference type="Proteomes" id="UP001174909">
    <property type="component" value="Unassembled WGS sequence"/>
</dbReference>
<dbReference type="InterPro" id="IPR009030">
    <property type="entry name" value="Growth_fac_rcpt_cys_sf"/>
</dbReference>
<keyword evidence="13" id="KW-0676">Redox-active center</keyword>
<dbReference type="PANTHER" id="PTHR24034">
    <property type="entry name" value="EGF-LIKE DOMAIN-CONTAINING PROTEIN"/>
    <property type="match status" value="1"/>
</dbReference>
<evidence type="ECO:0000256" key="15">
    <source>
        <dbReference type="SAM" id="MobiDB-lite"/>
    </source>
</evidence>
<accession>A0AA35TYH4</accession>
<dbReference type="GO" id="GO:0005509">
    <property type="term" value="F:calcium ion binding"/>
    <property type="evidence" value="ECO:0007669"/>
    <property type="project" value="InterPro"/>
</dbReference>
<dbReference type="SMART" id="SM00179">
    <property type="entry name" value="EGF_CA"/>
    <property type="match status" value="3"/>
</dbReference>
<dbReference type="InterPro" id="IPR018097">
    <property type="entry name" value="EGF_Ca-bd_CS"/>
</dbReference>
<dbReference type="SMART" id="SM00181">
    <property type="entry name" value="EGF"/>
    <property type="match status" value="4"/>
</dbReference>
<dbReference type="InterPro" id="IPR021852">
    <property type="entry name" value="DUF3456"/>
</dbReference>
<dbReference type="PROSITE" id="PS01248">
    <property type="entry name" value="EGF_LAM_1"/>
    <property type="match status" value="1"/>
</dbReference>
<name>A0AA35TYH4_GEOBA</name>
<sequence>MAGDFCFRIASLAVLLLVLGSAAAGRKGRCEVCKNFVKAFEKGLKSTENSNFAGGDTSWEEEKLGSYANSEVRFVEILDGVCKDYECHTLLEENEEHVERWWFKLRHKKPDLKLWFCHDQLDVCCPDNTFGPTCQECPGGVDDPCGGQGTCEGAEEKDGVGTCRCNRGYRGDSCRECDRGFYNDSSSCVACHRACRDDCSGGGVGDCLECASGYSRSGDDEGAECKDVNECEEREREMEEEEEGGNSTPLCEEGKYCFNTQGSYRCNDCDRSCQKGCSGPGPAKCEACGAGYYTSKFNICKDINECEGGEGWEGEPVTCEGATFCENTPGSYQCRACHVACLGGCRGAGPTNCVDCKQGFKMDDGECKDVNECEDESVCDVDSENCSNLIGSFKCKCKPGLVRVEGKCVEKVVKERESKKKTKKKKKAKKDGAGEGVKTAAGGKENQTQPVTAEEREQEGQEEREQERKVEGGMVEETATVEAREELGSPDPLQESHDVSHDKLQQQGTEHDQNLSQESHDGSHDVSRDLDQSGQSMEAVDLQDTHEEL</sequence>
<keyword evidence="8" id="KW-0106">Calcium</keyword>
<evidence type="ECO:0000256" key="9">
    <source>
        <dbReference type="ARBA" id="ARBA00022989"/>
    </source>
</evidence>
<comment type="catalytic activity">
    <reaction evidence="1">
        <text>Catalyzes the rearrangement of -S-S- bonds in proteins.</text>
        <dbReference type="EC" id="5.3.4.1"/>
    </reaction>
</comment>
<evidence type="ECO:0000256" key="3">
    <source>
        <dbReference type="ARBA" id="ARBA00005897"/>
    </source>
</evidence>
<evidence type="ECO:0000256" key="16">
    <source>
        <dbReference type="SAM" id="SignalP"/>
    </source>
</evidence>
<dbReference type="InterPro" id="IPR001881">
    <property type="entry name" value="EGF-like_Ca-bd_dom"/>
</dbReference>